<feature type="signal peptide" evidence="2">
    <location>
        <begin position="1"/>
        <end position="45"/>
    </location>
</feature>
<dbReference type="PANTHER" id="PTHR47791:SF4">
    <property type="entry name" value="(PUTATIVE SECRETED PROTEIN)-RELATED"/>
    <property type="match status" value="1"/>
</dbReference>
<dbReference type="AlphaFoldDB" id="A0A506XXA6"/>
<protein>
    <submittedName>
        <fullName evidence="3">Uncharacterized protein</fullName>
    </submittedName>
</protein>
<dbReference type="PANTHER" id="PTHR47791">
    <property type="entry name" value="MEIOTICALLY UP-REGULATED GENE 191 PROTEIN"/>
    <property type="match status" value="1"/>
</dbReference>
<comment type="caution">
    <text evidence="3">The sequence shown here is derived from an EMBL/GenBank/DDBJ whole genome shotgun (WGS) entry which is preliminary data.</text>
</comment>
<feature type="chain" id="PRO_5038873879" evidence="2">
    <location>
        <begin position="46"/>
        <end position="442"/>
    </location>
</feature>
<evidence type="ECO:0000256" key="1">
    <source>
        <dbReference type="SAM" id="MobiDB-lite"/>
    </source>
</evidence>
<dbReference type="Proteomes" id="UP000316252">
    <property type="component" value="Unassembled WGS sequence"/>
</dbReference>
<feature type="compositionally biased region" description="Basic and acidic residues" evidence="1">
    <location>
        <begin position="378"/>
        <end position="387"/>
    </location>
</feature>
<name>A0A506XXA6_9MICO</name>
<feature type="compositionally biased region" description="Basic and acidic residues" evidence="1">
    <location>
        <begin position="297"/>
        <end position="308"/>
    </location>
</feature>
<feature type="region of interest" description="Disordered" evidence="1">
    <location>
        <begin position="229"/>
        <end position="255"/>
    </location>
</feature>
<dbReference type="EMBL" id="VHQG01000001">
    <property type="protein sequence ID" value="TPW77534.1"/>
    <property type="molecule type" value="Genomic_DNA"/>
</dbReference>
<proteinExistence type="predicted"/>
<organism evidence="3 4">
    <name type="scientific">Schumannella soli</name>
    <dbReference type="NCBI Taxonomy" id="2590779"/>
    <lineage>
        <taxon>Bacteria</taxon>
        <taxon>Bacillati</taxon>
        <taxon>Actinomycetota</taxon>
        <taxon>Actinomycetes</taxon>
        <taxon>Micrococcales</taxon>
        <taxon>Microbacteriaceae</taxon>
        <taxon>Schumannella</taxon>
    </lineage>
</organism>
<evidence type="ECO:0000313" key="4">
    <source>
        <dbReference type="Proteomes" id="UP000316252"/>
    </source>
</evidence>
<sequence>MTSDAGTIRGAQMRPSVTFAARAATAAATIGVLAFATLSSPAAYGAPRQGAAPDDTPPGTRAAAADWANRAAGAYDALQSNLFLGSSGHGLFVENAPVLPGENPYSYLWTFREATEAAMDVADVPGVGRRYTADAAARFTSLQSYAGFDAEGYPGYESAVAPPLGGGGDVFYDDNAIIGLSYFQRFQRSHDPADLAHARSQLSVVLRGWDTDPSATCPGGLNWIASPANTTRQREHHGPRCAARGAPLRADPRPRLPGVGHPALRLERALPQAVRRPLLEQPRRRRIAQPDALDLQLRSDDRHGHDPLSGDVGCDLAAAGDRRRPGFARLLDGREPPLRPAGRVQRDVLRRPAAARLRSARSAVPRHRRDVRGSDLAGEPRRDDRAVPIRTIGRRRARPRDPHQHPRAGGRRADHGLPRLGPHPLPPHRLSGGCLCRPTTGR</sequence>
<keyword evidence="2" id="KW-0732">Signal</keyword>
<dbReference type="Gene3D" id="1.50.10.20">
    <property type="match status" value="1"/>
</dbReference>
<evidence type="ECO:0000313" key="3">
    <source>
        <dbReference type="EMBL" id="TPW77534.1"/>
    </source>
</evidence>
<gene>
    <name evidence="3" type="ORF">FJ657_02320</name>
</gene>
<dbReference type="InterPro" id="IPR053169">
    <property type="entry name" value="MUG_Protein"/>
</dbReference>
<feature type="compositionally biased region" description="Low complexity" evidence="1">
    <location>
        <begin position="351"/>
        <end position="363"/>
    </location>
</feature>
<feature type="region of interest" description="Disordered" evidence="1">
    <location>
        <begin position="275"/>
        <end position="442"/>
    </location>
</feature>
<accession>A0A506XXA6</accession>
<evidence type="ECO:0000256" key="2">
    <source>
        <dbReference type="SAM" id="SignalP"/>
    </source>
</evidence>
<keyword evidence="4" id="KW-1185">Reference proteome</keyword>
<reference evidence="3 4" key="1">
    <citation type="submission" date="2019-06" db="EMBL/GenBank/DDBJ databases">
        <authorList>
            <person name="Li F."/>
        </authorList>
    </citation>
    <scope>NUCLEOTIDE SEQUENCE [LARGE SCALE GENOMIC DNA]</scope>
    <source>
        <strain evidence="3 4">10F1D-1</strain>
    </source>
</reference>